<name>A0A8T0TC04_PANVG</name>
<comment type="caution">
    <text evidence="2">The sequence shown here is derived from an EMBL/GenBank/DDBJ whole genome shotgun (WGS) entry which is preliminary data.</text>
</comment>
<keyword evidence="3" id="KW-1185">Reference proteome</keyword>
<gene>
    <name evidence="2" type="ORF">PVAP13_4KG061790</name>
</gene>
<evidence type="ECO:0000313" key="3">
    <source>
        <dbReference type="Proteomes" id="UP000823388"/>
    </source>
</evidence>
<protein>
    <submittedName>
        <fullName evidence="2">Uncharacterized protein</fullName>
    </submittedName>
</protein>
<organism evidence="2 3">
    <name type="scientific">Panicum virgatum</name>
    <name type="common">Blackwell switchgrass</name>
    <dbReference type="NCBI Taxonomy" id="38727"/>
    <lineage>
        <taxon>Eukaryota</taxon>
        <taxon>Viridiplantae</taxon>
        <taxon>Streptophyta</taxon>
        <taxon>Embryophyta</taxon>
        <taxon>Tracheophyta</taxon>
        <taxon>Spermatophyta</taxon>
        <taxon>Magnoliopsida</taxon>
        <taxon>Liliopsida</taxon>
        <taxon>Poales</taxon>
        <taxon>Poaceae</taxon>
        <taxon>PACMAD clade</taxon>
        <taxon>Panicoideae</taxon>
        <taxon>Panicodae</taxon>
        <taxon>Paniceae</taxon>
        <taxon>Panicinae</taxon>
        <taxon>Panicum</taxon>
        <taxon>Panicum sect. Hiantes</taxon>
    </lineage>
</organism>
<feature type="compositionally biased region" description="Basic residues" evidence="1">
    <location>
        <begin position="87"/>
        <end position="96"/>
    </location>
</feature>
<accession>A0A8T0TC04</accession>
<evidence type="ECO:0000256" key="1">
    <source>
        <dbReference type="SAM" id="MobiDB-lite"/>
    </source>
</evidence>
<dbReference type="EMBL" id="CM029043">
    <property type="protein sequence ID" value="KAG2609101.1"/>
    <property type="molecule type" value="Genomic_DNA"/>
</dbReference>
<dbReference type="Proteomes" id="UP000823388">
    <property type="component" value="Chromosome 4K"/>
</dbReference>
<dbReference type="AlphaFoldDB" id="A0A8T0TC04"/>
<sequence length="149" mass="15670">MVTWTTCSNPIHEAGVPDHQPSHLGGHEGGGAPPSHLGGHEGGCSCKSSTSPARPPTQFGGSRSSTPSALAAPADHRRAQPQGVPRQHGRRARQGRRCIRHPVPVQRSGNSSVSGPARRSPLAWWRSCTCSWRLTTRVGGTHTSRAAAA</sequence>
<evidence type="ECO:0000313" key="2">
    <source>
        <dbReference type="EMBL" id="KAG2609101.1"/>
    </source>
</evidence>
<proteinExistence type="predicted"/>
<feature type="region of interest" description="Disordered" evidence="1">
    <location>
        <begin position="1"/>
        <end position="96"/>
    </location>
</feature>
<feature type="compositionally biased region" description="Polar residues" evidence="1">
    <location>
        <begin position="59"/>
        <end position="68"/>
    </location>
</feature>
<reference evidence="2" key="1">
    <citation type="submission" date="2020-05" db="EMBL/GenBank/DDBJ databases">
        <title>WGS assembly of Panicum virgatum.</title>
        <authorList>
            <person name="Lovell J.T."/>
            <person name="Jenkins J."/>
            <person name="Shu S."/>
            <person name="Juenger T.E."/>
            <person name="Schmutz J."/>
        </authorList>
    </citation>
    <scope>NUCLEOTIDE SEQUENCE</scope>
    <source>
        <strain evidence="2">AP13</strain>
    </source>
</reference>